<evidence type="ECO:0000313" key="10">
    <source>
        <dbReference type="Proteomes" id="UP000215188"/>
    </source>
</evidence>
<reference evidence="9 10" key="1">
    <citation type="submission" date="2017-06" db="EMBL/GenBank/DDBJ databases">
        <title>Reclassification of a Polynucleobacter cosmopolitanus strain isolated from tropical Lake Victoria as Polynucleobacter victoriensis comb. nov.</title>
        <authorList>
            <person name="Hahn M.W."/>
        </authorList>
    </citation>
    <scope>NUCLEOTIDE SEQUENCE [LARGE SCALE GENOMIC DNA]</scope>
    <source>
        <strain evidence="9 10">MWH-MoIso2</strain>
    </source>
</reference>
<dbReference type="InterPro" id="IPR027417">
    <property type="entry name" value="P-loop_NTPase"/>
</dbReference>
<feature type="domain" description="ABC transporter" evidence="8">
    <location>
        <begin position="14"/>
        <end position="247"/>
    </location>
</feature>
<dbReference type="GO" id="GO:0016887">
    <property type="term" value="F:ATP hydrolysis activity"/>
    <property type="evidence" value="ECO:0007669"/>
    <property type="project" value="InterPro"/>
</dbReference>
<dbReference type="AlphaFoldDB" id="A0A229FWC5"/>
<evidence type="ECO:0000256" key="2">
    <source>
        <dbReference type="ARBA" id="ARBA00022475"/>
    </source>
</evidence>
<comment type="function">
    <text evidence="7">Part of the ABC transporter complex HmuTUV involved in hemin import. Responsible for energy coupling to the transport system.</text>
</comment>
<evidence type="ECO:0000256" key="4">
    <source>
        <dbReference type="ARBA" id="ARBA00022741"/>
    </source>
</evidence>
<evidence type="ECO:0000313" key="9">
    <source>
        <dbReference type="EMBL" id="OXL16316.1"/>
    </source>
</evidence>
<gene>
    <name evidence="9" type="ORF">AOC33_04415</name>
</gene>
<comment type="caution">
    <text evidence="9">The sequence shown here is derived from an EMBL/GenBank/DDBJ whole genome shotgun (WGS) entry which is preliminary data.</text>
</comment>
<dbReference type="Gene3D" id="3.40.50.300">
    <property type="entry name" value="P-loop containing nucleotide triphosphate hydrolases"/>
    <property type="match status" value="1"/>
</dbReference>
<accession>A0A229FWC5</accession>
<dbReference type="EMBL" id="NJGG01000001">
    <property type="protein sequence ID" value="OXL16316.1"/>
    <property type="molecule type" value="Genomic_DNA"/>
</dbReference>
<organism evidence="9 10">
    <name type="scientific">Polynucleobacter cosmopolitanus</name>
    <dbReference type="NCBI Taxonomy" id="351345"/>
    <lineage>
        <taxon>Bacteria</taxon>
        <taxon>Pseudomonadati</taxon>
        <taxon>Pseudomonadota</taxon>
        <taxon>Betaproteobacteria</taxon>
        <taxon>Burkholderiales</taxon>
        <taxon>Burkholderiaceae</taxon>
        <taxon>Polynucleobacter</taxon>
    </lineage>
</organism>
<dbReference type="CDD" id="cd03214">
    <property type="entry name" value="ABC_Iron-Siderophores_B12_Hemin"/>
    <property type="match status" value="1"/>
</dbReference>
<dbReference type="OrthoDB" id="5296765at2"/>
<keyword evidence="1" id="KW-0813">Transport</keyword>
<keyword evidence="6" id="KW-1278">Translocase</keyword>
<evidence type="ECO:0000256" key="1">
    <source>
        <dbReference type="ARBA" id="ARBA00022448"/>
    </source>
</evidence>
<dbReference type="GO" id="GO:0005524">
    <property type="term" value="F:ATP binding"/>
    <property type="evidence" value="ECO:0007669"/>
    <property type="project" value="UniProtKB-KW"/>
</dbReference>
<sequence>MMTTHSVEDANIVLETKQLNVDVPGRSLIKDLNWQVKKGERWCLIGRNGAGKSTLLRIIAGVQANTSAGEINWLGQALLSYKPEEFAKIRAYAEQFPLGGVGLRAIDMVLAAQWPWHLDYAKENDQAQAALRACDVAHLEHAQWQTLSGGERQRVSLAACFAQNTQAILLDEPTSHLDIGHQVSLLKTLTERSQSCHQTIIASLHEIGLIHRGFTHALLLMNDGSYLAGSLSEVINPVNLEKSLGHPIATAQTVEGQVIYVPA</sequence>
<protein>
    <submittedName>
        <fullName evidence="9">Cobalamin ABC transporter ATP-binding protein</fullName>
    </submittedName>
</protein>
<dbReference type="InterPro" id="IPR003439">
    <property type="entry name" value="ABC_transporter-like_ATP-bd"/>
</dbReference>
<keyword evidence="3" id="KW-0472">Membrane</keyword>
<dbReference type="InterPro" id="IPR017871">
    <property type="entry name" value="ABC_transporter-like_CS"/>
</dbReference>
<dbReference type="PANTHER" id="PTHR42794:SF1">
    <property type="entry name" value="HEMIN IMPORT ATP-BINDING PROTEIN HMUV"/>
    <property type="match status" value="1"/>
</dbReference>
<evidence type="ECO:0000256" key="7">
    <source>
        <dbReference type="ARBA" id="ARBA00037066"/>
    </source>
</evidence>
<evidence type="ECO:0000259" key="8">
    <source>
        <dbReference type="PROSITE" id="PS50893"/>
    </source>
</evidence>
<name>A0A229FWC5_9BURK</name>
<dbReference type="PROSITE" id="PS00211">
    <property type="entry name" value="ABC_TRANSPORTER_1"/>
    <property type="match status" value="1"/>
</dbReference>
<keyword evidence="4" id="KW-0547">Nucleotide-binding</keyword>
<dbReference type="SUPFAM" id="SSF52540">
    <property type="entry name" value="P-loop containing nucleoside triphosphate hydrolases"/>
    <property type="match status" value="1"/>
</dbReference>
<proteinExistence type="predicted"/>
<dbReference type="SMART" id="SM00382">
    <property type="entry name" value="AAA"/>
    <property type="match status" value="1"/>
</dbReference>
<dbReference type="Proteomes" id="UP000215188">
    <property type="component" value="Unassembled WGS sequence"/>
</dbReference>
<keyword evidence="10" id="KW-1185">Reference proteome</keyword>
<evidence type="ECO:0000256" key="3">
    <source>
        <dbReference type="ARBA" id="ARBA00022519"/>
    </source>
</evidence>
<keyword evidence="5 9" id="KW-0067">ATP-binding</keyword>
<keyword evidence="3" id="KW-0997">Cell inner membrane</keyword>
<dbReference type="PROSITE" id="PS50893">
    <property type="entry name" value="ABC_TRANSPORTER_2"/>
    <property type="match status" value="1"/>
</dbReference>
<keyword evidence="2" id="KW-1003">Cell membrane</keyword>
<dbReference type="Pfam" id="PF00005">
    <property type="entry name" value="ABC_tran"/>
    <property type="match status" value="1"/>
</dbReference>
<evidence type="ECO:0000256" key="6">
    <source>
        <dbReference type="ARBA" id="ARBA00022967"/>
    </source>
</evidence>
<evidence type="ECO:0000256" key="5">
    <source>
        <dbReference type="ARBA" id="ARBA00022840"/>
    </source>
</evidence>
<dbReference type="PANTHER" id="PTHR42794">
    <property type="entry name" value="HEMIN IMPORT ATP-BINDING PROTEIN HMUV"/>
    <property type="match status" value="1"/>
</dbReference>
<dbReference type="InterPro" id="IPR003593">
    <property type="entry name" value="AAA+_ATPase"/>
</dbReference>